<dbReference type="EMBL" id="FNRA01000001">
    <property type="protein sequence ID" value="SEA01427.1"/>
    <property type="molecule type" value="Genomic_DNA"/>
</dbReference>
<dbReference type="Pfam" id="PF00472">
    <property type="entry name" value="RF-1"/>
    <property type="match status" value="1"/>
</dbReference>
<dbReference type="GO" id="GO:0003747">
    <property type="term" value="F:translation release factor activity"/>
    <property type="evidence" value="ECO:0007669"/>
    <property type="project" value="InterPro"/>
</dbReference>
<sequence length="137" mass="15355">MLPDRKDLVKAVSFKTSRSGGKGGQNVNKVSSKVELIMNIEAAEFFSPEERQLLAARLAHRLDQEGNLHVVSQDDRSQLVNKENTVDKLIALLTSALHVDKLRKPTRTPRSVIMKRKSDKKSIALKKESRKRPGLDA</sequence>
<evidence type="ECO:0000259" key="2">
    <source>
        <dbReference type="PROSITE" id="PS00745"/>
    </source>
</evidence>
<dbReference type="PROSITE" id="PS00745">
    <property type="entry name" value="RF_PROK_I"/>
    <property type="match status" value="1"/>
</dbReference>
<feature type="domain" description="Prokaryotic-type class I peptide chain release factors" evidence="2">
    <location>
        <begin position="18"/>
        <end position="34"/>
    </location>
</feature>
<dbReference type="RefSeq" id="WP_090555117.1">
    <property type="nucleotide sequence ID" value="NZ_FNRA01000001.1"/>
</dbReference>
<dbReference type="PANTHER" id="PTHR47814">
    <property type="entry name" value="PEPTIDYL-TRNA HYDROLASE ARFB"/>
    <property type="match status" value="1"/>
</dbReference>
<protein>
    <submittedName>
        <fullName evidence="3">Ribosome-associated protein</fullName>
    </submittedName>
</protein>
<gene>
    <name evidence="3" type="ORF">SAMN05443550_101689</name>
</gene>
<dbReference type="SUPFAM" id="SSF110916">
    <property type="entry name" value="Peptidyl-tRNA hydrolase domain-like"/>
    <property type="match status" value="1"/>
</dbReference>
<feature type="compositionally biased region" description="Basic and acidic residues" evidence="1">
    <location>
        <begin position="120"/>
        <end position="137"/>
    </location>
</feature>
<dbReference type="GO" id="GO:0072344">
    <property type="term" value="P:rescue of stalled ribosome"/>
    <property type="evidence" value="ECO:0007669"/>
    <property type="project" value="TreeGrafter"/>
</dbReference>
<evidence type="ECO:0000256" key="1">
    <source>
        <dbReference type="SAM" id="MobiDB-lite"/>
    </source>
</evidence>
<dbReference type="AlphaFoldDB" id="A0A1H3XPL0"/>
<dbReference type="Proteomes" id="UP000198850">
    <property type="component" value="Unassembled WGS sequence"/>
</dbReference>
<dbReference type="OrthoDB" id="9815709at2"/>
<dbReference type="GO" id="GO:0004045">
    <property type="term" value="F:peptidyl-tRNA hydrolase activity"/>
    <property type="evidence" value="ECO:0007669"/>
    <property type="project" value="TreeGrafter"/>
</dbReference>
<dbReference type="Gene3D" id="3.30.160.20">
    <property type="match status" value="1"/>
</dbReference>
<reference evidence="3 4" key="1">
    <citation type="submission" date="2016-10" db="EMBL/GenBank/DDBJ databases">
        <authorList>
            <person name="de Groot N.N."/>
        </authorList>
    </citation>
    <scope>NUCLEOTIDE SEQUENCE [LARGE SCALE GENOMIC DNA]</scope>
    <source>
        <strain evidence="3 4">DSM 19033</strain>
    </source>
</reference>
<evidence type="ECO:0000313" key="3">
    <source>
        <dbReference type="EMBL" id="SEA01427.1"/>
    </source>
</evidence>
<dbReference type="PANTHER" id="PTHR47814:SF1">
    <property type="entry name" value="PEPTIDYL-TRNA HYDROLASE ARFB"/>
    <property type="match status" value="1"/>
</dbReference>
<proteinExistence type="predicted"/>
<evidence type="ECO:0000313" key="4">
    <source>
        <dbReference type="Proteomes" id="UP000198850"/>
    </source>
</evidence>
<name>A0A1H3XPL0_9SPHI</name>
<dbReference type="InterPro" id="IPR000352">
    <property type="entry name" value="Pep_chain_release_fac_I"/>
</dbReference>
<dbReference type="STRING" id="425514.SAMN05443550_101689"/>
<keyword evidence="4" id="KW-1185">Reference proteome</keyword>
<organism evidence="3 4">
    <name type="scientific">Pedobacter hartonius</name>
    <dbReference type="NCBI Taxonomy" id="425514"/>
    <lineage>
        <taxon>Bacteria</taxon>
        <taxon>Pseudomonadati</taxon>
        <taxon>Bacteroidota</taxon>
        <taxon>Sphingobacteriia</taxon>
        <taxon>Sphingobacteriales</taxon>
        <taxon>Sphingobacteriaceae</taxon>
        <taxon>Pedobacter</taxon>
    </lineage>
</organism>
<dbReference type="GO" id="GO:0043022">
    <property type="term" value="F:ribosome binding"/>
    <property type="evidence" value="ECO:0007669"/>
    <property type="project" value="TreeGrafter"/>
</dbReference>
<feature type="region of interest" description="Disordered" evidence="1">
    <location>
        <begin position="105"/>
        <end position="137"/>
    </location>
</feature>
<accession>A0A1H3XPL0</accession>